<feature type="region of interest" description="Disordered" evidence="1">
    <location>
        <begin position="1"/>
        <end position="24"/>
    </location>
</feature>
<proteinExistence type="predicted"/>
<evidence type="ECO:0000313" key="3">
    <source>
        <dbReference type="Proteomes" id="UP000054567"/>
    </source>
</evidence>
<sequence length="130" mass="14915">MAEELYKNRRRKKKKDGSHGTGSVPVLEDLLWRQNHCPPSSLEWWLCANWKPASSSNTGLSGFLYRLAVKKVGPGGQTPRSQLRTMERCLHVKFPEILILGNRRHKAERRDAAIKDFVRMEDAEARSDKS</sequence>
<dbReference type="AlphaFoldDB" id="A0A0J6FIF8"/>
<gene>
    <name evidence="2" type="ORF">CPAG_04930</name>
</gene>
<name>A0A0J6FIF8_COCPO</name>
<dbReference type="Proteomes" id="UP000054567">
    <property type="component" value="Unassembled WGS sequence"/>
</dbReference>
<evidence type="ECO:0000256" key="1">
    <source>
        <dbReference type="SAM" id="MobiDB-lite"/>
    </source>
</evidence>
<reference evidence="2 3" key="1">
    <citation type="submission" date="2007-06" db="EMBL/GenBank/DDBJ databases">
        <title>The Genome Sequence of Coccidioides posadasii RMSCC_3488.</title>
        <authorList>
            <consortium name="Coccidioides Genome Resources Consortium"/>
            <consortium name="The Broad Institute Genome Sequencing Platform"/>
            <person name="Henn M.R."/>
            <person name="Sykes S."/>
            <person name="Young S."/>
            <person name="Jaffe D."/>
            <person name="Berlin A."/>
            <person name="Alvarez P."/>
            <person name="Butler J."/>
            <person name="Gnerre S."/>
            <person name="Grabherr M."/>
            <person name="Mauceli E."/>
            <person name="Brockman W."/>
            <person name="Kodira C."/>
            <person name="Alvarado L."/>
            <person name="Zeng Q."/>
            <person name="Crawford M."/>
            <person name="Antoine C."/>
            <person name="Devon K."/>
            <person name="Galgiani J."/>
            <person name="Orsborn K."/>
            <person name="Lewis M.L."/>
            <person name="Nusbaum C."/>
            <person name="Galagan J."/>
            <person name="Birren B."/>
        </authorList>
    </citation>
    <scope>NUCLEOTIDE SEQUENCE [LARGE SCALE GENOMIC DNA]</scope>
    <source>
        <strain evidence="2 3">RMSCC 3488</strain>
    </source>
</reference>
<reference evidence="3" key="2">
    <citation type="journal article" date="2009" name="Genome Res.">
        <title>Comparative genomic analyses of the human fungal pathogens Coccidioides and their relatives.</title>
        <authorList>
            <person name="Sharpton T.J."/>
            <person name="Stajich J.E."/>
            <person name="Rounsley S.D."/>
            <person name="Gardner M.J."/>
            <person name="Wortman J.R."/>
            <person name="Jordar V.S."/>
            <person name="Maiti R."/>
            <person name="Kodira C.D."/>
            <person name="Neafsey D.E."/>
            <person name="Zeng Q."/>
            <person name="Hung C.-Y."/>
            <person name="McMahan C."/>
            <person name="Muszewska A."/>
            <person name="Grynberg M."/>
            <person name="Mandel M.A."/>
            <person name="Kellner E.M."/>
            <person name="Barker B.M."/>
            <person name="Galgiani J.N."/>
            <person name="Orbach M.J."/>
            <person name="Kirkland T.N."/>
            <person name="Cole G.T."/>
            <person name="Henn M.R."/>
            <person name="Birren B.W."/>
            <person name="Taylor J.W."/>
        </authorList>
    </citation>
    <scope>NUCLEOTIDE SEQUENCE [LARGE SCALE GENOMIC DNA]</scope>
    <source>
        <strain evidence="3">RMSCC 3488</strain>
    </source>
</reference>
<accession>A0A0J6FIF8</accession>
<dbReference type="VEuPathDB" id="FungiDB:CPAG_04930"/>
<protein>
    <submittedName>
        <fullName evidence="2">Uncharacterized protein</fullName>
    </submittedName>
</protein>
<organism evidence="2 3">
    <name type="scientific">Coccidioides posadasii RMSCC 3488</name>
    <dbReference type="NCBI Taxonomy" id="454284"/>
    <lineage>
        <taxon>Eukaryota</taxon>
        <taxon>Fungi</taxon>
        <taxon>Dikarya</taxon>
        <taxon>Ascomycota</taxon>
        <taxon>Pezizomycotina</taxon>
        <taxon>Eurotiomycetes</taxon>
        <taxon>Eurotiomycetidae</taxon>
        <taxon>Onygenales</taxon>
        <taxon>Onygenaceae</taxon>
        <taxon>Coccidioides</taxon>
    </lineage>
</organism>
<reference evidence="3" key="3">
    <citation type="journal article" date="2010" name="Genome Res.">
        <title>Population genomic sequencing of Coccidioides fungi reveals recent hybridization and transposon control.</title>
        <authorList>
            <person name="Neafsey D.E."/>
            <person name="Barker B.M."/>
            <person name="Sharpton T.J."/>
            <person name="Stajich J.E."/>
            <person name="Park D.J."/>
            <person name="Whiston E."/>
            <person name="Hung C.-Y."/>
            <person name="McMahan C."/>
            <person name="White J."/>
            <person name="Sykes S."/>
            <person name="Heiman D."/>
            <person name="Young S."/>
            <person name="Zeng Q."/>
            <person name="Abouelleil A."/>
            <person name="Aftuck L."/>
            <person name="Bessette D."/>
            <person name="Brown A."/>
            <person name="FitzGerald M."/>
            <person name="Lui A."/>
            <person name="Macdonald J.P."/>
            <person name="Priest M."/>
            <person name="Orbach M.J."/>
            <person name="Galgiani J.N."/>
            <person name="Kirkland T.N."/>
            <person name="Cole G.T."/>
            <person name="Birren B.W."/>
            <person name="Henn M.R."/>
            <person name="Taylor J.W."/>
            <person name="Rounsley S.D."/>
        </authorList>
    </citation>
    <scope>NUCLEOTIDE SEQUENCE [LARGE SCALE GENOMIC DNA]</scope>
    <source>
        <strain evidence="3">RMSCC 3488</strain>
    </source>
</reference>
<dbReference type="EMBL" id="DS268111">
    <property type="protein sequence ID" value="KMM68604.1"/>
    <property type="molecule type" value="Genomic_DNA"/>
</dbReference>
<evidence type="ECO:0000313" key="2">
    <source>
        <dbReference type="EMBL" id="KMM68604.1"/>
    </source>
</evidence>